<reference evidence="4" key="3">
    <citation type="submission" date="2025-04" db="UniProtKB">
        <authorList>
            <consortium name="RefSeq"/>
        </authorList>
    </citation>
    <scope>IDENTIFICATION</scope>
    <source>
        <strain evidence="4">CBS 304.34</strain>
    </source>
</reference>
<evidence type="ECO:0000313" key="4">
    <source>
        <dbReference type="RefSeq" id="XP_033580121.1"/>
    </source>
</evidence>
<feature type="compositionally biased region" description="Low complexity" evidence="1">
    <location>
        <begin position="213"/>
        <end position="224"/>
    </location>
</feature>
<dbReference type="GeneID" id="54464326"/>
<feature type="region of interest" description="Disordered" evidence="1">
    <location>
        <begin position="1"/>
        <end position="27"/>
    </location>
</feature>
<dbReference type="OrthoDB" id="10669085at2759"/>
<dbReference type="Proteomes" id="UP000504636">
    <property type="component" value="Unplaced"/>
</dbReference>
<evidence type="ECO:0000256" key="1">
    <source>
        <dbReference type="SAM" id="MobiDB-lite"/>
    </source>
</evidence>
<protein>
    <submittedName>
        <fullName evidence="2 4">Uncharacterized protein</fullName>
    </submittedName>
</protein>
<reference evidence="4" key="2">
    <citation type="submission" date="2020-04" db="EMBL/GenBank/DDBJ databases">
        <authorList>
            <consortium name="NCBI Genome Project"/>
        </authorList>
    </citation>
    <scope>NUCLEOTIDE SEQUENCE</scope>
    <source>
        <strain evidence="4">CBS 304.34</strain>
    </source>
</reference>
<gene>
    <name evidence="2 4" type="ORF">BDZ99DRAFT_496218</name>
</gene>
<evidence type="ECO:0000313" key="3">
    <source>
        <dbReference type="Proteomes" id="UP000504636"/>
    </source>
</evidence>
<evidence type="ECO:0000313" key="2">
    <source>
        <dbReference type="EMBL" id="KAF2813157.1"/>
    </source>
</evidence>
<feature type="region of interest" description="Disordered" evidence="1">
    <location>
        <begin position="143"/>
        <end position="169"/>
    </location>
</feature>
<name>A0A6A6YYX5_9PEZI</name>
<feature type="compositionally biased region" description="Low complexity" evidence="1">
    <location>
        <begin position="149"/>
        <end position="161"/>
    </location>
</feature>
<feature type="region of interest" description="Disordered" evidence="1">
    <location>
        <begin position="40"/>
        <end position="59"/>
    </location>
</feature>
<dbReference type="RefSeq" id="XP_033580121.1">
    <property type="nucleotide sequence ID" value="XM_033723433.1"/>
</dbReference>
<organism evidence="2">
    <name type="scientific">Mytilinidion resinicola</name>
    <dbReference type="NCBI Taxonomy" id="574789"/>
    <lineage>
        <taxon>Eukaryota</taxon>
        <taxon>Fungi</taxon>
        <taxon>Dikarya</taxon>
        <taxon>Ascomycota</taxon>
        <taxon>Pezizomycotina</taxon>
        <taxon>Dothideomycetes</taxon>
        <taxon>Pleosporomycetidae</taxon>
        <taxon>Mytilinidiales</taxon>
        <taxon>Mytilinidiaceae</taxon>
        <taxon>Mytilinidion</taxon>
    </lineage>
</organism>
<keyword evidence="3" id="KW-1185">Reference proteome</keyword>
<feature type="region of interest" description="Disordered" evidence="1">
    <location>
        <begin position="200"/>
        <end position="249"/>
    </location>
</feature>
<dbReference type="AlphaFoldDB" id="A0A6A6YYX5"/>
<proteinExistence type="predicted"/>
<dbReference type="EMBL" id="MU003696">
    <property type="protein sequence ID" value="KAF2813157.1"/>
    <property type="molecule type" value="Genomic_DNA"/>
</dbReference>
<sequence>MTTRAATGEEAGSRTGSGVVRGTGPADSALGRLMKEIERPRAWPDVGERGQPSVSGMPGHTCVAGKGPRGFTFKLWRRAAGPASLAAQIAAIFAVRDHRAAARARRGPRLLPCCGSRRPHAPTTAVRMASGAAVSRDEEHTVAVAARTPSSPLPGSSTPGHGSERPLKSGALSWLGGSARGVRGAILSILSVPQQLPRCRGPVPAGRETPIRASSGALGASAASEPTTTGPRTWSARGKPSPPNSVKWGISEYSTPTRVLTVGAPWATGSAASPNSSVRVLAPCCSSRPSSHGMTAGAVVVDDGSRRWGCIAGAGGARYGATPGTSSAARPSLCRPCVRNSYHCCWAGISASNSPKPVLAVIPRARCAISSVCMRGEGRTLDKTIARRTPIRRLLAGLLKSHFVRAQAFAGVLKVKIPQASNRGLTLAEIRPGRPQPTRLPARCRRIAKKLSTPLEQDVGRSAYPGIRLLLVENLEDLQQAREPHERGSGWAHRGVMRMGSETGHAPAPRWPRHALSDGGSFAFDGRLAMTWDGSPCWWSGEWTVRAKVVPPRSHQRDDVWFGSRWPR</sequence>
<reference evidence="2 4" key="1">
    <citation type="journal article" date="2020" name="Stud. Mycol.">
        <title>101 Dothideomycetes genomes: a test case for predicting lifestyles and emergence of pathogens.</title>
        <authorList>
            <person name="Haridas S."/>
            <person name="Albert R."/>
            <person name="Binder M."/>
            <person name="Bloem J."/>
            <person name="Labutti K."/>
            <person name="Salamov A."/>
            <person name="Andreopoulos B."/>
            <person name="Baker S."/>
            <person name="Barry K."/>
            <person name="Bills G."/>
            <person name="Bluhm B."/>
            <person name="Cannon C."/>
            <person name="Castanera R."/>
            <person name="Culley D."/>
            <person name="Daum C."/>
            <person name="Ezra D."/>
            <person name="Gonzalez J."/>
            <person name="Henrissat B."/>
            <person name="Kuo A."/>
            <person name="Liang C."/>
            <person name="Lipzen A."/>
            <person name="Lutzoni F."/>
            <person name="Magnuson J."/>
            <person name="Mondo S."/>
            <person name="Nolan M."/>
            <person name="Ohm R."/>
            <person name="Pangilinan J."/>
            <person name="Park H.-J."/>
            <person name="Ramirez L."/>
            <person name="Alfaro M."/>
            <person name="Sun H."/>
            <person name="Tritt A."/>
            <person name="Yoshinaga Y."/>
            <person name="Zwiers L.-H."/>
            <person name="Turgeon B."/>
            <person name="Goodwin S."/>
            <person name="Spatafora J."/>
            <person name="Crous P."/>
            <person name="Grigoriev I."/>
        </authorList>
    </citation>
    <scope>NUCLEOTIDE SEQUENCE</scope>
    <source>
        <strain evidence="2 4">CBS 304.34</strain>
    </source>
</reference>
<accession>A0A6A6YYX5</accession>